<feature type="transmembrane region" description="Helical" evidence="16">
    <location>
        <begin position="333"/>
        <end position="355"/>
    </location>
</feature>
<evidence type="ECO:0000256" key="11">
    <source>
        <dbReference type="ARBA" id="ARBA00023004"/>
    </source>
</evidence>
<evidence type="ECO:0000256" key="8">
    <source>
        <dbReference type="ARBA" id="ARBA00022967"/>
    </source>
</evidence>
<dbReference type="EMBL" id="BRXS01000001">
    <property type="protein sequence ID" value="GLC23914.1"/>
    <property type="molecule type" value="Genomic_DNA"/>
</dbReference>
<feature type="transmembrane region" description="Helical" evidence="16">
    <location>
        <begin position="482"/>
        <end position="505"/>
    </location>
</feature>
<dbReference type="InterPro" id="IPR014241">
    <property type="entry name" value="Cyt_c_oxidase_su1_bac"/>
</dbReference>
<organism evidence="18 19">
    <name type="scientific">Roseisolibacter agri</name>
    <dbReference type="NCBI Taxonomy" id="2014610"/>
    <lineage>
        <taxon>Bacteria</taxon>
        <taxon>Pseudomonadati</taxon>
        <taxon>Gemmatimonadota</taxon>
        <taxon>Gemmatimonadia</taxon>
        <taxon>Gemmatimonadales</taxon>
        <taxon>Gemmatimonadaceae</taxon>
        <taxon>Roseisolibacter</taxon>
    </lineage>
</organism>
<evidence type="ECO:0000256" key="3">
    <source>
        <dbReference type="ARBA" id="ARBA00022448"/>
    </source>
</evidence>
<dbReference type="Gene3D" id="1.20.210.10">
    <property type="entry name" value="Cytochrome c oxidase-like, subunit I domain"/>
    <property type="match status" value="1"/>
</dbReference>
<dbReference type="GO" id="GO:0020037">
    <property type="term" value="F:heme binding"/>
    <property type="evidence" value="ECO:0007669"/>
    <property type="project" value="InterPro"/>
</dbReference>
<dbReference type="PRINTS" id="PR01165">
    <property type="entry name" value="CYCOXIDASEI"/>
</dbReference>
<evidence type="ECO:0000313" key="19">
    <source>
        <dbReference type="Proteomes" id="UP001161325"/>
    </source>
</evidence>
<evidence type="ECO:0000256" key="15">
    <source>
        <dbReference type="RuleBase" id="RU000370"/>
    </source>
</evidence>
<keyword evidence="3 15" id="KW-0813">Transport</keyword>
<keyword evidence="10 16" id="KW-1133">Transmembrane helix</keyword>
<evidence type="ECO:0000256" key="6">
    <source>
        <dbReference type="ARBA" id="ARBA00022692"/>
    </source>
</evidence>
<evidence type="ECO:0000256" key="10">
    <source>
        <dbReference type="ARBA" id="ARBA00022989"/>
    </source>
</evidence>
<name>A0AA37PZW5_9BACT</name>
<dbReference type="PROSITE" id="PS00077">
    <property type="entry name" value="COX1_CUB"/>
    <property type="match status" value="1"/>
</dbReference>
<feature type="transmembrane region" description="Helical" evidence="16">
    <location>
        <begin position="175"/>
        <end position="199"/>
    </location>
</feature>
<feature type="transmembrane region" description="Helical" evidence="16">
    <location>
        <begin position="589"/>
        <end position="620"/>
    </location>
</feature>
<dbReference type="InterPro" id="IPR023615">
    <property type="entry name" value="Cyt_c_Oxase_su1_BS"/>
</dbReference>
<dbReference type="EC" id="7.1.1.9" evidence="16"/>
<dbReference type="NCBIfam" id="TIGR02891">
    <property type="entry name" value="CtaD_CoxA"/>
    <property type="match status" value="1"/>
</dbReference>
<dbReference type="Proteomes" id="UP001161325">
    <property type="component" value="Unassembled WGS sequence"/>
</dbReference>
<feature type="transmembrane region" description="Helical" evidence="16">
    <location>
        <begin position="400"/>
        <end position="423"/>
    </location>
</feature>
<dbReference type="SUPFAM" id="SSF81442">
    <property type="entry name" value="Cytochrome c oxidase subunit I-like"/>
    <property type="match status" value="1"/>
</dbReference>
<dbReference type="GO" id="GO:0004129">
    <property type="term" value="F:cytochrome-c oxidase activity"/>
    <property type="evidence" value="ECO:0007669"/>
    <property type="project" value="UniProtKB-EC"/>
</dbReference>
<keyword evidence="7 16" id="KW-0479">Metal-binding</keyword>
<feature type="transmembrane region" description="Helical" evidence="16">
    <location>
        <begin position="96"/>
        <end position="117"/>
    </location>
</feature>
<dbReference type="PROSITE" id="PS50855">
    <property type="entry name" value="COX1"/>
    <property type="match status" value="1"/>
</dbReference>
<dbReference type="InterPro" id="IPR000883">
    <property type="entry name" value="Cyt_C_Oxase_1"/>
</dbReference>
<dbReference type="GO" id="GO:0009060">
    <property type="term" value="P:aerobic respiration"/>
    <property type="evidence" value="ECO:0007669"/>
    <property type="project" value="InterPro"/>
</dbReference>
<comment type="subcellular location">
    <subcellularLocation>
        <location evidence="16">Cell membrane</location>
        <topology evidence="16">Multi-pass membrane protein</topology>
    </subcellularLocation>
    <subcellularLocation>
        <location evidence="1">Membrane</location>
        <topology evidence="1">Multi-pass membrane protein</topology>
    </subcellularLocation>
</comment>
<feature type="transmembrane region" description="Helical" evidence="16">
    <location>
        <begin position="273"/>
        <end position="291"/>
    </location>
</feature>
<reference evidence="18" key="1">
    <citation type="submission" date="2022-08" db="EMBL/GenBank/DDBJ databases">
        <title>Draft genome sequencing of Roseisolibacter agri AW1220.</title>
        <authorList>
            <person name="Tobiishi Y."/>
            <person name="Tonouchi A."/>
        </authorList>
    </citation>
    <scope>NUCLEOTIDE SEQUENCE</scope>
    <source>
        <strain evidence="18">AW1220</strain>
    </source>
</reference>
<keyword evidence="6 15" id="KW-0812">Transmembrane</keyword>
<keyword evidence="13 16" id="KW-0472">Membrane</keyword>
<dbReference type="GO" id="GO:0005886">
    <property type="term" value="C:plasma membrane"/>
    <property type="evidence" value="ECO:0007669"/>
    <property type="project" value="UniProtKB-SubCell"/>
</dbReference>
<proteinExistence type="inferred from homology"/>
<feature type="transmembrane region" description="Helical" evidence="16">
    <location>
        <begin position="303"/>
        <end position="327"/>
    </location>
</feature>
<sequence>MSMPASIPPLPAAEPADVREVRELARTWADASGLRGWLTTVDHKRIAKRYVMTAFAFFALGGIDALIMRTQLLRPENQLVGPDRYNQLFTVHGTNMMFLFAVPVMLAMGLYMVPLLVGARNVAFPRLNALGYWVYLFGGILLWVALLSDTGPDTGWFSYVPLSGPEFSPGKRVDVWAQMITFTEISGLISAVEIIVTALKCRAPGMTLGRMPIFVWAMLVTAFMVIPSLSMIATASQMLAMDRLVGTHFFNVAEGGDPLLWQHFFWWFGHPEVYIIFIPATGFISALLPAFTRRPVFGHNAVVLSSIATAFLGFGVWVHHMFATGILQLASSFFTATSIMITIPTAVQIFCWIVTIWTGRLQFTTSFLFILGFFVTFIIGGLTGVMLASVPFDQQVHDSYFVVAHLHYVLLGGGAFPLFAAIYYWFPKWTGRMLSERMGKLHFALWLVGVNLTFFPMHLLGLDGMPRRVYTYPDGMGWTGNNQLATAGAYVIALSVLAFVGNVLWSARRGVRAGDDPWVSDSLEWGTSSPPPPYNFARPPVVQGRAPLWDRTPDAPVVVGLATDRREILVTTAMDAEPDHRHPDPEPTIWPFVAAIAVSVFFIALMFTPWAVVFGSALLFPPLVAWGWPRRPNQAPGVTTPAEGGA</sequence>
<dbReference type="PANTHER" id="PTHR10422:SF18">
    <property type="entry name" value="CYTOCHROME C OXIDASE SUBUNIT 1"/>
    <property type="match status" value="1"/>
</dbReference>
<evidence type="ECO:0000256" key="2">
    <source>
        <dbReference type="ARBA" id="ARBA00004673"/>
    </source>
</evidence>
<feature type="transmembrane region" description="Helical" evidence="16">
    <location>
        <begin position="367"/>
        <end position="388"/>
    </location>
</feature>
<keyword evidence="5 15" id="KW-0679">Respiratory chain</keyword>
<dbReference type="Pfam" id="PF00115">
    <property type="entry name" value="COX1"/>
    <property type="match status" value="1"/>
</dbReference>
<comment type="catalytic activity">
    <reaction evidence="14 16">
        <text>4 Fe(II)-[cytochrome c] + O2 + 8 H(+)(in) = 4 Fe(III)-[cytochrome c] + 2 H2O + 4 H(+)(out)</text>
        <dbReference type="Rhea" id="RHEA:11436"/>
        <dbReference type="Rhea" id="RHEA-COMP:10350"/>
        <dbReference type="Rhea" id="RHEA-COMP:14399"/>
        <dbReference type="ChEBI" id="CHEBI:15377"/>
        <dbReference type="ChEBI" id="CHEBI:15378"/>
        <dbReference type="ChEBI" id="CHEBI:15379"/>
        <dbReference type="ChEBI" id="CHEBI:29033"/>
        <dbReference type="ChEBI" id="CHEBI:29034"/>
        <dbReference type="EC" id="7.1.1.9"/>
    </reaction>
</comment>
<evidence type="ECO:0000313" key="18">
    <source>
        <dbReference type="EMBL" id="GLC23914.1"/>
    </source>
</evidence>
<evidence type="ECO:0000259" key="17">
    <source>
        <dbReference type="PROSITE" id="PS50855"/>
    </source>
</evidence>
<keyword evidence="12 16" id="KW-0186">Copper</keyword>
<dbReference type="CDD" id="cd01662">
    <property type="entry name" value="Ubiquinol_Oxidase_I"/>
    <property type="match status" value="1"/>
</dbReference>
<feature type="transmembrane region" description="Helical" evidence="16">
    <location>
        <begin position="211"/>
        <end position="233"/>
    </location>
</feature>
<keyword evidence="16" id="KW-1003">Cell membrane</keyword>
<dbReference type="GO" id="GO:0046872">
    <property type="term" value="F:metal ion binding"/>
    <property type="evidence" value="ECO:0007669"/>
    <property type="project" value="UniProtKB-KW"/>
</dbReference>
<evidence type="ECO:0000256" key="16">
    <source>
        <dbReference type="RuleBase" id="RU363061"/>
    </source>
</evidence>
<evidence type="ECO:0000256" key="7">
    <source>
        <dbReference type="ARBA" id="ARBA00022723"/>
    </source>
</evidence>
<comment type="similarity">
    <text evidence="15">Belongs to the heme-copper respiratory oxidase family.</text>
</comment>
<evidence type="ECO:0000256" key="14">
    <source>
        <dbReference type="ARBA" id="ARBA00047816"/>
    </source>
</evidence>
<evidence type="ECO:0000256" key="4">
    <source>
        <dbReference type="ARBA" id="ARBA00022617"/>
    </source>
</evidence>
<feature type="transmembrane region" description="Helical" evidence="16">
    <location>
        <begin position="129"/>
        <end position="148"/>
    </location>
</feature>
<keyword evidence="19" id="KW-1185">Reference proteome</keyword>
<evidence type="ECO:0000256" key="5">
    <source>
        <dbReference type="ARBA" id="ARBA00022660"/>
    </source>
</evidence>
<dbReference type="GO" id="GO:0015990">
    <property type="term" value="P:electron transport coupled proton transport"/>
    <property type="evidence" value="ECO:0007669"/>
    <property type="project" value="InterPro"/>
</dbReference>
<dbReference type="InterPro" id="IPR023616">
    <property type="entry name" value="Cyt_c_oxase-like_su1_dom"/>
</dbReference>
<comment type="pathway">
    <text evidence="2 16">Energy metabolism; oxidative phosphorylation.</text>
</comment>
<comment type="function">
    <text evidence="16">Cytochrome c oxidase is the component of the respiratory chain that catalyzes the reduction of oxygen to water. Subunits 1-3 form the functional core of the enzyme complex. CO I is the catalytic subunit of the enzyme. Electrons originating in cytochrome c are transferred via the copper A center of subunit 2 and heme A of subunit 1 to the bimetallic center formed by heme A3 and copper B.</text>
</comment>
<comment type="caution">
    <text evidence="18">The sequence shown here is derived from an EMBL/GenBank/DDBJ whole genome shotgun (WGS) entry which is preliminary data.</text>
</comment>
<evidence type="ECO:0000256" key="9">
    <source>
        <dbReference type="ARBA" id="ARBA00022982"/>
    </source>
</evidence>
<keyword evidence="4 15" id="KW-0349">Heme</keyword>
<evidence type="ECO:0000256" key="12">
    <source>
        <dbReference type="ARBA" id="ARBA00023008"/>
    </source>
</evidence>
<accession>A0AA37PZW5</accession>
<keyword evidence="8" id="KW-1278">Translocase</keyword>
<feature type="transmembrane region" description="Helical" evidence="16">
    <location>
        <begin position="443"/>
        <end position="462"/>
    </location>
</feature>
<dbReference type="GO" id="GO:0022904">
    <property type="term" value="P:respiratory electron transport chain"/>
    <property type="evidence" value="ECO:0007669"/>
    <property type="project" value="TreeGrafter"/>
</dbReference>
<evidence type="ECO:0000256" key="13">
    <source>
        <dbReference type="ARBA" id="ARBA00023136"/>
    </source>
</evidence>
<dbReference type="InterPro" id="IPR036927">
    <property type="entry name" value="Cyt_c_oxase-like_su1_sf"/>
</dbReference>
<dbReference type="PANTHER" id="PTHR10422">
    <property type="entry name" value="CYTOCHROME C OXIDASE SUBUNIT 1"/>
    <property type="match status" value="1"/>
</dbReference>
<feature type="transmembrane region" description="Helical" evidence="16">
    <location>
        <begin position="50"/>
        <end position="68"/>
    </location>
</feature>
<protein>
    <recommendedName>
        <fullName evidence="16">Cytochrome c oxidase subunit 1</fullName>
        <ecNumber evidence="16">7.1.1.9</ecNumber>
    </recommendedName>
</protein>
<keyword evidence="11 16" id="KW-0408">Iron</keyword>
<feature type="domain" description="Cytochrome oxidase subunit I profile" evidence="17">
    <location>
        <begin position="37"/>
        <end position="543"/>
    </location>
</feature>
<keyword evidence="9 15" id="KW-0249">Electron transport</keyword>
<gene>
    <name evidence="18" type="ORF">rosag_04270</name>
</gene>
<evidence type="ECO:0000256" key="1">
    <source>
        <dbReference type="ARBA" id="ARBA00004141"/>
    </source>
</evidence>
<dbReference type="AlphaFoldDB" id="A0AA37PZW5"/>